<dbReference type="GO" id="GO:0045292">
    <property type="term" value="P:mRNA cis splicing, via spliceosome"/>
    <property type="evidence" value="ECO:0007669"/>
    <property type="project" value="TreeGrafter"/>
</dbReference>
<feature type="compositionally biased region" description="Basic residues" evidence="4">
    <location>
        <begin position="127"/>
        <end position="153"/>
    </location>
</feature>
<evidence type="ECO:0000313" key="7">
    <source>
        <dbReference type="EMBL" id="SBT75229.1"/>
    </source>
</evidence>
<keyword evidence="3" id="KW-0175">Coiled coil</keyword>
<protein>
    <recommendedName>
        <fullName evidence="2">Splicing factor Cactin</fullName>
    </recommendedName>
</protein>
<evidence type="ECO:0000256" key="3">
    <source>
        <dbReference type="SAM" id="Coils"/>
    </source>
</evidence>
<evidence type="ECO:0000256" key="4">
    <source>
        <dbReference type="SAM" id="MobiDB-lite"/>
    </source>
</evidence>
<feature type="compositionally biased region" description="Polar residues" evidence="4">
    <location>
        <begin position="69"/>
        <end position="81"/>
    </location>
</feature>
<feature type="domain" description="Splicing factor Cactin C-terminal" evidence="5">
    <location>
        <begin position="630"/>
        <end position="749"/>
    </location>
</feature>
<feature type="compositionally biased region" description="Basic and acidic residues" evidence="4">
    <location>
        <begin position="489"/>
        <end position="498"/>
    </location>
</feature>
<gene>
    <name evidence="7" type="primary">PowCR01_010019000</name>
    <name evidence="7" type="ORF">POWCR01_010019000</name>
</gene>
<dbReference type="OrthoDB" id="265955at2759"/>
<evidence type="ECO:0000259" key="5">
    <source>
        <dbReference type="Pfam" id="PF09732"/>
    </source>
</evidence>
<evidence type="ECO:0000256" key="1">
    <source>
        <dbReference type="ARBA" id="ARBA00006895"/>
    </source>
</evidence>
<feature type="compositionally biased region" description="Basic and acidic residues" evidence="4">
    <location>
        <begin position="154"/>
        <end position="166"/>
    </location>
</feature>
<dbReference type="PANTHER" id="PTHR21737">
    <property type="entry name" value="POLYGLUTAMINE BINDING PROTEIN 1/MARVEL MEMBRANE-ASSOCIATING DOMAIN CONTAINING 3"/>
    <property type="match status" value="1"/>
</dbReference>
<feature type="compositionally biased region" description="Low complexity" evidence="4">
    <location>
        <begin position="1"/>
        <end position="13"/>
    </location>
</feature>
<dbReference type="AlphaFoldDB" id="A0A1C3KMI1"/>
<dbReference type="InterPro" id="IPR019134">
    <property type="entry name" value="Cactin_C"/>
</dbReference>
<feature type="compositionally biased region" description="Basic residues" evidence="4">
    <location>
        <begin position="109"/>
        <end position="118"/>
    </location>
</feature>
<dbReference type="GO" id="GO:0005681">
    <property type="term" value="C:spliceosomal complex"/>
    <property type="evidence" value="ECO:0007669"/>
    <property type="project" value="TreeGrafter"/>
</dbReference>
<dbReference type="SMART" id="SM01050">
    <property type="entry name" value="CactinC_cactus"/>
    <property type="match status" value="1"/>
</dbReference>
<dbReference type="GO" id="GO:0005737">
    <property type="term" value="C:cytoplasm"/>
    <property type="evidence" value="ECO:0007669"/>
    <property type="project" value="TreeGrafter"/>
</dbReference>
<name>A0A1C3KMI1_PLAOA</name>
<dbReference type="VEuPathDB" id="PlasmoDB:POWCR01_010019000"/>
<feature type="compositionally biased region" description="Basic residues" evidence="4">
    <location>
        <begin position="82"/>
        <end position="91"/>
    </location>
</feature>
<feature type="compositionally biased region" description="Low complexity" evidence="4">
    <location>
        <begin position="47"/>
        <end position="68"/>
    </location>
</feature>
<feature type="region of interest" description="Disordered" evidence="4">
    <location>
        <begin position="1"/>
        <end position="171"/>
    </location>
</feature>
<dbReference type="Pfam" id="PF10312">
    <property type="entry name" value="Cactin_mid"/>
    <property type="match status" value="1"/>
</dbReference>
<dbReference type="EMBL" id="LT594505">
    <property type="protein sequence ID" value="SBT75229.1"/>
    <property type="molecule type" value="Genomic_DNA"/>
</dbReference>
<accession>A0A1C3KMI1</accession>
<feature type="compositionally biased region" description="Basic and acidic residues" evidence="4">
    <location>
        <begin position="92"/>
        <end position="108"/>
    </location>
</feature>
<evidence type="ECO:0000313" key="8">
    <source>
        <dbReference type="Proteomes" id="UP000243200"/>
    </source>
</evidence>
<feature type="coiled-coil region" evidence="3">
    <location>
        <begin position="240"/>
        <end position="270"/>
    </location>
</feature>
<reference evidence="7 8" key="1">
    <citation type="submission" date="2016-06" db="EMBL/GenBank/DDBJ databases">
        <authorList>
            <consortium name="Pathogen Informatics"/>
        </authorList>
    </citation>
    <scope>NUCLEOTIDE SEQUENCE [LARGE SCALE GENOMIC DNA]</scope>
    <source>
        <strain evidence="7">PowCR01</strain>
    </source>
</reference>
<dbReference type="VEuPathDB" id="PlasmoDB:PocGH01_01024000"/>
<organism evidence="7 8">
    <name type="scientific">Plasmodium ovale</name>
    <name type="common">malaria parasite P. ovale</name>
    <dbReference type="NCBI Taxonomy" id="36330"/>
    <lineage>
        <taxon>Eukaryota</taxon>
        <taxon>Sar</taxon>
        <taxon>Alveolata</taxon>
        <taxon>Apicomplexa</taxon>
        <taxon>Aconoidasida</taxon>
        <taxon>Haemosporida</taxon>
        <taxon>Plasmodiidae</taxon>
        <taxon>Plasmodium</taxon>
        <taxon>Plasmodium (Plasmodium)</taxon>
    </lineage>
</organism>
<evidence type="ECO:0000259" key="6">
    <source>
        <dbReference type="Pfam" id="PF10312"/>
    </source>
</evidence>
<evidence type="ECO:0000256" key="2">
    <source>
        <dbReference type="ARBA" id="ARBA00034534"/>
    </source>
</evidence>
<comment type="similarity">
    <text evidence="1">Belongs to the CACTIN family.</text>
</comment>
<dbReference type="Proteomes" id="UP000243200">
    <property type="component" value="Chromosome 1"/>
</dbReference>
<dbReference type="PANTHER" id="PTHR21737:SF4">
    <property type="entry name" value="SPLICING FACTOR CACTIN"/>
    <property type="match status" value="1"/>
</dbReference>
<dbReference type="Pfam" id="PF09732">
    <property type="entry name" value="CactinC_cactus"/>
    <property type="match status" value="1"/>
</dbReference>
<feature type="domain" description="Splicing factor cactin central" evidence="6">
    <location>
        <begin position="266"/>
        <end position="460"/>
    </location>
</feature>
<sequence length="749" mass="89735">MRSSSSDNNTASSCEDLSRGHRHYEHVKRVEKSKRTYKAVRRGGSSDGRSSGNSGSSRGSQDSRTSDGYSSSYFSNESAATQRRHARRRKRRDSEETSKSPEESDSSKLKRRRKHVRRSSSDESEKSKRRRKKRRKHKRDEEKRRRKERKKERKQLQKEEKTRECAKSTMTVKELKQQRENLMKMHFNYTDECNPFGDNTLSTPFVWKLKNKYEKIKNDNKVKITTNSLLQNCVSKITEIEEVKKRREEREKEKALLEDYLLQLEKQRNQINIKEYIEKEQLFFINQQIQSSDHRISHNLLQPVDIFRLAIKMVNGEEVKNVYPGHYRAPFYSLLDGLKESELENCAKQVQLLLSHDKLFNESKYEKYWSSLLFFCDYYLDRLRTEEDTVTCVNTPLDEKTNKKIELFFYKKSYDELVTYEEKIKKKIITSDSNNMDTTYWNQVLLKIPYFKAKYVLDSFYRKLCKRVSFPLLNQEEDHQRSQPSYEEDAYHDKGEEEEEKVKVSYECTSPIPIPFEQFEDGKEEGGYVYYTPEEELHERKKITEAVIDRMIREADVIHGENLEGRNFSNREEGKEDQRIILKKLFAKEKEIYDNFVQRERKKGMREGIILKDISYNATITSMLRNSMLVTRKPLYFNRIKTSFDWNKYNKTHYDYENTPPKYICGYKFNIFYTNLLNKKEKPSWKLYPTADDESKVLIIFHGGVPYLDIAFKIVNAEWSYDKHRGFRNVFDRGILQLYFNFKKKRYRR</sequence>
<dbReference type="InterPro" id="IPR018816">
    <property type="entry name" value="Cactin_central"/>
</dbReference>
<feature type="region of interest" description="Disordered" evidence="4">
    <location>
        <begin position="476"/>
        <end position="498"/>
    </location>
</feature>
<proteinExistence type="inferred from homology"/>